<dbReference type="GO" id="GO:0004853">
    <property type="term" value="F:uroporphyrinogen decarboxylase activity"/>
    <property type="evidence" value="ECO:0007669"/>
    <property type="project" value="UniProtKB-UniRule"/>
</dbReference>
<dbReference type="NCBIfam" id="TIGR01464">
    <property type="entry name" value="hemE"/>
    <property type="match status" value="1"/>
</dbReference>
<proteinExistence type="inferred from homology"/>
<keyword evidence="13" id="KW-1185">Reference proteome</keyword>
<name>A0A7S7NLR7_PALFE</name>
<evidence type="ECO:0000256" key="5">
    <source>
        <dbReference type="ARBA" id="ARBA00023239"/>
    </source>
</evidence>
<keyword evidence="6 7" id="KW-0627">Porphyrin biosynthesis</keyword>
<dbReference type="KEGG" id="pfer:IRI77_24550"/>
<dbReference type="PANTHER" id="PTHR21091:SF169">
    <property type="entry name" value="UROPORPHYRINOGEN DECARBOXYLASE"/>
    <property type="match status" value="1"/>
</dbReference>
<feature type="domain" description="Uroporphyrinogen decarboxylase (URO-D)" evidence="11">
    <location>
        <begin position="141"/>
        <end position="157"/>
    </location>
</feature>
<feature type="site" description="Transition state stabilizer" evidence="7">
    <location>
        <position position="77"/>
    </location>
</feature>
<dbReference type="InterPro" id="IPR000257">
    <property type="entry name" value="Uroporphyrinogen_deCOase"/>
</dbReference>
<dbReference type="UniPathway" id="UPA00251">
    <property type="reaction ID" value="UER00321"/>
</dbReference>
<comment type="pathway">
    <text evidence="1 7 8">Porphyrin-containing compound metabolism; protoporphyrin-IX biosynthesis; coproporphyrinogen-III from 5-aminolevulinate: step 4/4.</text>
</comment>
<comment type="function">
    <text evidence="7">Catalyzes the decarboxylation of four acetate groups of uroporphyrinogen-III to yield coproporphyrinogen-III.</text>
</comment>
<dbReference type="SUPFAM" id="SSF51726">
    <property type="entry name" value="UROD/MetE-like"/>
    <property type="match status" value="1"/>
</dbReference>
<feature type="binding site" evidence="7">
    <location>
        <position position="208"/>
    </location>
    <ligand>
        <name>substrate</name>
    </ligand>
</feature>
<feature type="binding site" evidence="7">
    <location>
        <position position="153"/>
    </location>
    <ligand>
        <name>substrate</name>
    </ligand>
</feature>
<feature type="binding site" evidence="7">
    <location>
        <position position="322"/>
    </location>
    <ligand>
        <name>substrate</name>
    </ligand>
</feature>
<dbReference type="Proteomes" id="UP000593892">
    <property type="component" value="Chromosome"/>
</dbReference>
<evidence type="ECO:0000256" key="1">
    <source>
        <dbReference type="ARBA" id="ARBA00004804"/>
    </source>
</evidence>
<evidence type="ECO:0000256" key="9">
    <source>
        <dbReference type="RuleBase" id="RU004169"/>
    </source>
</evidence>
<comment type="similarity">
    <text evidence="2 7 9">Belongs to the uroporphyrinogen decarboxylase family.</text>
</comment>
<evidence type="ECO:0000256" key="3">
    <source>
        <dbReference type="ARBA" id="ARBA00012288"/>
    </source>
</evidence>
<evidence type="ECO:0000256" key="2">
    <source>
        <dbReference type="ARBA" id="ARBA00009935"/>
    </source>
</evidence>
<dbReference type="EMBL" id="CP063849">
    <property type="protein sequence ID" value="QOY85968.1"/>
    <property type="molecule type" value="Genomic_DNA"/>
</dbReference>
<dbReference type="Pfam" id="PF01208">
    <property type="entry name" value="URO-D"/>
    <property type="match status" value="1"/>
</dbReference>
<dbReference type="InterPro" id="IPR038071">
    <property type="entry name" value="UROD/MetE-like_sf"/>
</dbReference>
<feature type="binding site" evidence="7">
    <location>
        <position position="77"/>
    </location>
    <ligand>
        <name>substrate</name>
    </ligand>
</feature>
<evidence type="ECO:0000259" key="11">
    <source>
        <dbReference type="PROSITE" id="PS00907"/>
    </source>
</evidence>
<dbReference type="InterPro" id="IPR006361">
    <property type="entry name" value="Uroporphyrinogen_deCO2ase_HemE"/>
</dbReference>
<keyword evidence="5 7" id="KW-0456">Lyase</keyword>
<dbReference type="AlphaFoldDB" id="A0A7S7NLR7"/>
<reference evidence="12 13" key="1">
    <citation type="submission" date="2020-10" db="EMBL/GenBank/DDBJ databases">
        <title>Complete genome sequence of Paludibaculum fermentans P105T, a facultatively anaerobic acidobacterium capable of dissimilatory Fe(III) reduction.</title>
        <authorList>
            <person name="Dedysh S.N."/>
            <person name="Beletsky A.V."/>
            <person name="Kulichevskaya I.S."/>
            <person name="Mardanov A.V."/>
            <person name="Ravin N.V."/>
        </authorList>
    </citation>
    <scope>NUCLEOTIDE SEQUENCE [LARGE SCALE GENOMIC DNA]</scope>
    <source>
        <strain evidence="12 13">P105</strain>
    </source>
</reference>
<evidence type="ECO:0000259" key="10">
    <source>
        <dbReference type="PROSITE" id="PS00906"/>
    </source>
</evidence>
<evidence type="ECO:0000256" key="4">
    <source>
        <dbReference type="ARBA" id="ARBA00022793"/>
    </source>
</evidence>
<evidence type="ECO:0000256" key="7">
    <source>
        <dbReference type="HAMAP-Rule" id="MF_00218"/>
    </source>
</evidence>
<dbReference type="CDD" id="cd00717">
    <property type="entry name" value="URO-D"/>
    <property type="match status" value="1"/>
</dbReference>
<evidence type="ECO:0000256" key="8">
    <source>
        <dbReference type="RuleBase" id="RU000554"/>
    </source>
</evidence>
<keyword evidence="7" id="KW-0963">Cytoplasm</keyword>
<evidence type="ECO:0000313" key="12">
    <source>
        <dbReference type="EMBL" id="QOY85968.1"/>
    </source>
</evidence>
<organism evidence="12 13">
    <name type="scientific">Paludibaculum fermentans</name>
    <dbReference type="NCBI Taxonomy" id="1473598"/>
    <lineage>
        <taxon>Bacteria</taxon>
        <taxon>Pseudomonadati</taxon>
        <taxon>Acidobacteriota</taxon>
        <taxon>Terriglobia</taxon>
        <taxon>Bryobacterales</taxon>
        <taxon>Bryobacteraceae</taxon>
        <taxon>Paludibaculum</taxon>
    </lineage>
</organism>
<comment type="caution">
    <text evidence="7">Lacks conserved residue(s) required for the propagation of feature annotation.</text>
</comment>
<dbReference type="Gene3D" id="3.20.20.210">
    <property type="match status" value="1"/>
</dbReference>
<feature type="domain" description="Uroporphyrinogen decarboxylase (URO-D)" evidence="10">
    <location>
        <begin position="23"/>
        <end position="32"/>
    </location>
</feature>
<dbReference type="EC" id="4.1.1.37" evidence="3 7"/>
<feature type="binding site" evidence="7">
    <location>
        <begin position="28"/>
        <end position="32"/>
    </location>
    <ligand>
        <name>substrate</name>
    </ligand>
</feature>
<accession>A0A7S7NLR7</accession>
<dbReference type="HAMAP" id="MF_00218">
    <property type="entry name" value="URO_D"/>
    <property type="match status" value="1"/>
</dbReference>
<dbReference type="RefSeq" id="WP_194447637.1">
    <property type="nucleotide sequence ID" value="NZ_JBPJAQ010000001.1"/>
</dbReference>
<sequence length="345" mass="38243">MRVPPMSSRFLDACRRRPTDVRPVWFMRQAGRYMKQYREIRAKNSILEICKRPDLAAQVTLQPVEVLDVDAAIIFADLLLPIEPMGLRLKFVAGEGPQIDNPIRTSHDVDTLSTANTDELGYVGESIQIVSKALAGKVPVIGFVGAPFTMASYMIEGGASRNFINTKTLMYRDETLWRRLMGKLVDVLGPFAMLQVAAGARAIQVFDSWVGALGADDYVRYVAPYSRALIERIRSTGVPVIHFGTGAAGYFRELHAAGGDVMGVDWRLNIDQAWMDISYRSAIQGNLDPAALLAPLPELKTKVHELLKRTGTRPGHIFNLGHGILPETPVENVKAVVQMVREFKP</sequence>
<dbReference type="PROSITE" id="PS00907">
    <property type="entry name" value="UROD_2"/>
    <property type="match status" value="1"/>
</dbReference>
<keyword evidence="4 7" id="KW-0210">Decarboxylase</keyword>
<dbReference type="PROSITE" id="PS00906">
    <property type="entry name" value="UROD_1"/>
    <property type="match status" value="1"/>
</dbReference>
<comment type="subunit">
    <text evidence="7">Homodimer.</text>
</comment>
<dbReference type="PANTHER" id="PTHR21091">
    <property type="entry name" value="METHYLTETRAHYDROFOLATE:HOMOCYSTEINE METHYLTRANSFERASE RELATED"/>
    <property type="match status" value="1"/>
</dbReference>
<comment type="catalytic activity">
    <reaction evidence="7 8">
        <text>uroporphyrinogen III + 4 H(+) = coproporphyrinogen III + 4 CO2</text>
        <dbReference type="Rhea" id="RHEA:19865"/>
        <dbReference type="ChEBI" id="CHEBI:15378"/>
        <dbReference type="ChEBI" id="CHEBI:16526"/>
        <dbReference type="ChEBI" id="CHEBI:57308"/>
        <dbReference type="ChEBI" id="CHEBI:57309"/>
        <dbReference type="EC" id="4.1.1.37"/>
    </reaction>
</comment>
<comment type="subcellular location">
    <subcellularLocation>
        <location evidence="7">Cytoplasm</location>
    </subcellularLocation>
</comment>
<evidence type="ECO:0000313" key="13">
    <source>
        <dbReference type="Proteomes" id="UP000593892"/>
    </source>
</evidence>
<protein>
    <recommendedName>
        <fullName evidence="3 7">Uroporphyrinogen decarboxylase</fullName>
        <shortName evidence="7">UPD</shortName>
        <shortName evidence="7">URO-D</shortName>
        <ecNumber evidence="3 7">4.1.1.37</ecNumber>
    </recommendedName>
</protein>
<dbReference type="GO" id="GO:0006782">
    <property type="term" value="P:protoporphyrinogen IX biosynthetic process"/>
    <property type="evidence" value="ECO:0007669"/>
    <property type="project" value="UniProtKB-UniRule"/>
</dbReference>
<evidence type="ECO:0000256" key="6">
    <source>
        <dbReference type="ARBA" id="ARBA00023244"/>
    </source>
</evidence>
<dbReference type="GO" id="GO:0005829">
    <property type="term" value="C:cytosol"/>
    <property type="evidence" value="ECO:0007669"/>
    <property type="project" value="TreeGrafter"/>
</dbReference>
<gene>
    <name evidence="7 12" type="primary">hemE</name>
    <name evidence="12" type="ORF">IRI77_24550</name>
</gene>